<evidence type="ECO:0000313" key="2">
    <source>
        <dbReference type="EMBL" id="SVD50534.1"/>
    </source>
</evidence>
<dbReference type="InterPro" id="IPR027417">
    <property type="entry name" value="P-loop_NTPase"/>
</dbReference>
<protein>
    <recommendedName>
        <fullName evidence="1">DNA polymerase III delta N-terminal domain-containing protein</fullName>
    </recommendedName>
</protein>
<gene>
    <name evidence="2" type="ORF">METZ01_LOCUS403388</name>
</gene>
<proteinExistence type="predicted"/>
<accession>A0A382VVR2</accession>
<sequence>MITVLYGSNDLAIRRYVEEIVGSSNSRETLDPPTKFTGIVSIDEIIGAAFTAPFFSSRRIVIVENFIKNFDKKTSRSRTEKKASFEPLLEVLETGFPETTELIFREGEISSQNPLLKKLKSFKDV</sequence>
<organism evidence="2">
    <name type="scientific">marine metagenome</name>
    <dbReference type="NCBI Taxonomy" id="408172"/>
    <lineage>
        <taxon>unclassified sequences</taxon>
        <taxon>metagenomes</taxon>
        <taxon>ecological metagenomes</taxon>
    </lineage>
</organism>
<dbReference type="Pfam" id="PF06144">
    <property type="entry name" value="DNA_pol3_delta"/>
    <property type="match status" value="1"/>
</dbReference>
<feature type="domain" description="DNA polymerase III delta N-terminal" evidence="1">
    <location>
        <begin position="40"/>
        <end position="121"/>
    </location>
</feature>
<dbReference type="GO" id="GO:0003677">
    <property type="term" value="F:DNA binding"/>
    <property type="evidence" value="ECO:0007669"/>
    <property type="project" value="InterPro"/>
</dbReference>
<name>A0A382VVR2_9ZZZZ</name>
<dbReference type="Gene3D" id="3.40.50.300">
    <property type="entry name" value="P-loop containing nucleotide triphosphate hydrolases"/>
    <property type="match status" value="1"/>
</dbReference>
<dbReference type="AlphaFoldDB" id="A0A382VVR2"/>
<dbReference type="GO" id="GO:0003887">
    <property type="term" value="F:DNA-directed DNA polymerase activity"/>
    <property type="evidence" value="ECO:0007669"/>
    <property type="project" value="InterPro"/>
</dbReference>
<evidence type="ECO:0000259" key="1">
    <source>
        <dbReference type="Pfam" id="PF06144"/>
    </source>
</evidence>
<dbReference type="InterPro" id="IPR010372">
    <property type="entry name" value="DNA_pol3_delta_N"/>
</dbReference>
<dbReference type="EMBL" id="UINC01154964">
    <property type="protein sequence ID" value="SVD50534.1"/>
    <property type="molecule type" value="Genomic_DNA"/>
</dbReference>
<dbReference type="GO" id="GO:0006260">
    <property type="term" value="P:DNA replication"/>
    <property type="evidence" value="ECO:0007669"/>
    <property type="project" value="InterPro"/>
</dbReference>
<dbReference type="GO" id="GO:0009360">
    <property type="term" value="C:DNA polymerase III complex"/>
    <property type="evidence" value="ECO:0007669"/>
    <property type="project" value="InterPro"/>
</dbReference>
<reference evidence="2" key="1">
    <citation type="submission" date="2018-05" db="EMBL/GenBank/DDBJ databases">
        <authorList>
            <person name="Lanie J.A."/>
            <person name="Ng W.-L."/>
            <person name="Kazmierczak K.M."/>
            <person name="Andrzejewski T.M."/>
            <person name="Davidsen T.M."/>
            <person name="Wayne K.J."/>
            <person name="Tettelin H."/>
            <person name="Glass J.I."/>
            <person name="Rusch D."/>
            <person name="Podicherti R."/>
            <person name="Tsui H.-C.T."/>
            <person name="Winkler M.E."/>
        </authorList>
    </citation>
    <scope>NUCLEOTIDE SEQUENCE</scope>
</reference>
<feature type="non-terminal residue" evidence="2">
    <location>
        <position position="125"/>
    </location>
</feature>